<name>D0L9S5_GORB4</name>
<proteinExistence type="predicted"/>
<dbReference type="AlphaFoldDB" id="D0L9S5"/>
<organism evidence="2 3">
    <name type="scientific">Gordonia bronchialis (strain ATCC 25592 / DSM 43247 / BCRC 13721 / JCM 3198 / KCTC 3076 / NBRC 16047 / NCTC 10667)</name>
    <name type="common">Rhodococcus bronchialis</name>
    <dbReference type="NCBI Taxonomy" id="526226"/>
    <lineage>
        <taxon>Bacteria</taxon>
        <taxon>Bacillati</taxon>
        <taxon>Actinomycetota</taxon>
        <taxon>Actinomycetes</taxon>
        <taxon>Mycobacteriales</taxon>
        <taxon>Gordoniaceae</taxon>
        <taxon>Gordonia</taxon>
    </lineage>
</organism>
<evidence type="ECO:0000313" key="3">
    <source>
        <dbReference type="Proteomes" id="UP000001219"/>
    </source>
</evidence>
<reference evidence="3" key="1">
    <citation type="submission" date="2009-10" db="EMBL/GenBank/DDBJ databases">
        <title>The complete chromosome of Gordonia bronchialis DSM 43247.</title>
        <authorList>
            <consortium name="US DOE Joint Genome Institute (JGI-PGF)"/>
            <person name="Lucas S."/>
            <person name="Copeland A."/>
            <person name="Lapidus A."/>
            <person name="Glavina del Rio T."/>
            <person name="Dalin E."/>
            <person name="Tice H."/>
            <person name="Bruce D."/>
            <person name="Goodwin L."/>
            <person name="Pitluck S."/>
            <person name="Kyrpides N."/>
            <person name="Mavromatis K."/>
            <person name="Ivanova N."/>
            <person name="Ovchinnikova G."/>
            <person name="Saunders E."/>
            <person name="Brettin T."/>
            <person name="Detter J.C."/>
            <person name="Han C."/>
            <person name="Larimer F."/>
            <person name="Land M."/>
            <person name="Hauser L."/>
            <person name="Markowitz V."/>
            <person name="Cheng J.-F."/>
            <person name="Hugenholtz P."/>
            <person name="Woyke T."/>
            <person name="Wu D."/>
            <person name="Jando M."/>
            <person name="Schneider S."/>
            <person name="Goeker M."/>
            <person name="Klenk H.-P."/>
            <person name="Eisen J.A."/>
        </authorList>
    </citation>
    <scope>NUCLEOTIDE SEQUENCE [LARGE SCALE GENOMIC DNA]</scope>
    <source>
        <strain evidence="3">ATCC 25592 / DSM 43247 / BCRC 13721 / JCM 3198 / KCTC 3076 / NBRC 16047 / NCTC 10667</strain>
    </source>
</reference>
<evidence type="ECO:0000313" key="2">
    <source>
        <dbReference type="EMBL" id="ACY22090.1"/>
    </source>
</evidence>
<sequence length="71" mass="7212">MAAIGPARWARSDSGDTVGPMPGLGGRATTWVAAGDDVGPTWRRAAVNSCAKSAHVGYLAAGSLATARRMQ</sequence>
<feature type="region of interest" description="Disordered" evidence="1">
    <location>
        <begin position="1"/>
        <end position="26"/>
    </location>
</feature>
<evidence type="ECO:0000256" key="1">
    <source>
        <dbReference type="SAM" id="MobiDB-lite"/>
    </source>
</evidence>
<keyword evidence="3" id="KW-1185">Reference proteome</keyword>
<dbReference type="EMBL" id="CP001802">
    <property type="protein sequence ID" value="ACY22090.1"/>
    <property type="molecule type" value="Genomic_DNA"/>
</dbReference>
<dbReference type="KEGG" id="gbr:Gbro_2878"/>
<gene>
    <name evidence="2" type="ordered locus">Gbro_2878</name>
</gene>
<dbReference type="Proteomes" id="UP000001219">
    <property type="component" value="Chromosome"/>
</dbReference>
<protein>
    <submittedName>
        <fullName evidence="2">Uncharacterized protein</fullName>
    </submittedName>
</protein>
<reference evidence="2 3" key="2">
    <citation type="journal article" date="2010" name="Stand. Genomic Sci.">
        <title>Complete genome sequence of Gordonia bronchialis type strain (3410).</title>
        <authorList>
            <person name="Ivanova N."/>
            <person name="Sikorski J."/>
            <person name="Jando M."/>
            <person name="Lapidus A."/>
            <person name="Nolan M."/>
            <person name="Lucas S."/>
            <person name="Del Rio T.G."/>
            <person name="Tice H."/>
            <person name="Copeland A."/>
            <person name="Cheng J.F."/>
            <person name="Chen F."/>
            <person name="Bruce D."/>
            <person name="Goodwin L."/>
            <person name="Pitluck S."/>
            <person name="Mavromatis K."/>
            <person name="Ovchinnikova G."/>
            <person name="Pati A."/>
            <person name="Chen A."/>
            <person name="Palaniappan K."/>
            <person name="Land M."/>
            <person name="Hauser L."/>
            <person name="Chang Y.J."/>
            <person name="Jeffries C.D."/>
            <person name="Chain P."/>
            <person name="Saunders E."/>
            <person name="Han C."/>
            <person name="Detter J.C."/>
            <person name="Brettin T."/>
            <person name="Rohde M."/>
            <person name="Goker M."/>
            <person name="Bristow J."/>
            <person name="Eisen J.A."/>
            <person name="Markowitz V."/>
            <person name="Hugenholtz P."/>
            <person name="Klenk H.P."/>
            <person name="Kyrpides N.C."/>
        </authorList>
    </citation>
    <scope>NUCLEOTIDE SEQUENCE [LARGE SCALE GENOMIC DNA]</scope>
    <source>
        <strain evidence="3">ATCC 25592 / DSM 43247 / BCRC 13721 / JCM 3198 / KCTC 3076 / NBRC 16047 / NCTC 10667</strain>
    </source>
</reference>
<dbReference type="HOGENOM" id="CLU_2734348_0_0_11"/>
<accession>D0L9S5</accession>